<keyword evidence="8" id="KW-1185">Reference proteome</keyword>
<reference evidence="7 8" key="1">
    <citation type="journal article" date="2014" name="Genome Biol. Evol.">
        <title>The secreted proteins of Achlya hypogyna and Thraustotheca clavata identify the ancestral oomycete secretome and reveal gene acquisitions by horizontal gene transfer.</title>
        <authorList>
            <person name="Misner I."/>
            <person name="Blouin N."/>
            <person name="Leonard G."/>
            <person name="Richards T.A."/>
            <person name="Lane C.E."/>
        </authorList>
    </citation>
    <scope>NUCLEOTIDE SEQUENCE [LARGE SCALE GENOMIC DNA]</scope>
    <source>
        <strain evidence="7 8">ATCC 48635</strain>
    </source>
</reference>
<evidence type="ECO:0000256" key="4">
    <source>
        <dbReference type="RuleBase" id="RU004453"/>
    </source>
</evidence>
<dbReference type="AlphaFoldDB" id="A0A1V9ZED2"/>
<evidence type="ECO:0000256" key="2">
    <source>
        <dbReference type="ARBA" id="ARBA00023295"/>
    </source>
</evidence>
<evidence type="ECO:0000256" key="5">
    <source>
        <dbReference type="SAM" id="Phobius"/>
    </source>
</evidence>
<accession>A0A1V9ZED2</accession>
<dbReference type="EMBL" id="JNBR01000146">
    <property type="protein sequence ID" value="OQR96364.1"/>
    <property type="molecule type" value="Genomic_DNA"/>
</dbReference>
<name>A0A1V9ZED2_ACHHY</name>
<dbReference type="Gene3D" id="3.20.20.80">
    <property type="entry name" value="Glycosidases"/>
    <property type="match status" value="1"/>
</dbReference>
<dbReference type="GO" id="GO:0004553">
    <property type="term" value="F:hydrolase activity, hydrolyzing O-glycosyl compounds"/>
    <property type="evidence" value="ECO:0007669"/>
    <property type="project" value="InterPro"/>
</dbReference>
<feature type="domain" description="GH18" evidence="6">
    <location>
        <begin position="75"/>
        <end position="364"/>
    </location>
</feature>
<keyword evidence="5" id="KW-0472">Membrane</keyword>
<dbReference type="GO" id="GO:0008061">
    <property type="term" value="F:chitin binding"/>
    <property type="evidence" value="ECO:0007669"/>
    <property type="project" value="InterPro"/>
</dbReference>
<comment type="similarity">
    <text evidence="4">Belongs to the glycosyl hydrolase 18 family.</text>
</comment>
<protein>
    <submittedName>
        <fullName evidence="7">Carbohydrate-binding protein</fullName>
    </submittedName>
</protein>
<keyword evidence="2 3" id="KW-0326">Glycosidase</keyword>
<comment type="caution">
    <text evidence="7">The sequence shown here is derived from an EMBL/GenBank/DDBJ whole genome shotgun (WGS) entry which is preliminary data.</text>
</comment>
<dbReference type="InterPro" id="IPR011583">
    <property type="entry name" value="Chitinase_II/V-like_cat"/>
</dbReference>
<dbReference type="PROSITE" id="PS01095">
    <property type="entry name" value="GH18_1"/>
    <property type="match status" value="1"/>
</dbReference>
<evidence type="ECO:0000313" key="8">
    <source>
        <dbReference type="Proteomes" id="UP000243579"/>
    </source>
</evidence>
<evidence type="ECO:0000313" key="7">
    <source>
        <dbReference type="EMBL" id="OQR96364.1"/>
    </source>
</evidence>
<dbReference type="PROSITE" id="PS51910">
    <property type="entry name" value="GH18_2"/>
    <property type="match status" value="1"/>
</dbReference>
<gene>
    <name evidence="7" type="ORF">ACHHYP_16007</name>
</gene>
<organism evidence="7 8">
    <name type="scientific">Achlya hypogyna</name>
    <name type="common">Oomycete</name>
    <name type="synonym">Protoachlya hypogyna</name>
    <dbReference type="NCBI Taxonomy" id="1202772"/>
    <lineage>
        <taxon>Eukaryota</taxon>
        <taxon>Sar</taxon>
        <taxon>Stramenopiles</taxon>
        <taxon>Oomycota</taxon>
        <taxon>Saprolegniomycetes</taxon>
        <taxon>Saprolegniales</taxon>
        <taxon>Achlyaceae</taxon>
        <taxon>Achlya</taxon>
    </lineage>
</organism>
<dbReference type="Pfam" id="PF00704">
    <property type="entry name" value="Glyco_hydro_18"/>
    <property type="match status" value="1"/>
</dbReference>
<feature type="transmembrane region" description="Helical" evidence="5">
    <location>
        <begin position="6"/>
        <end position="26"/>
    </location>
</feature>
<dbReference type="GO" id="GO:0005975">
    <property type="term" value="P:carbohydrate metabolic process"/>
    <property type="evidence" value="ECO:0007669"/>
    <property type="project" value="InterPro"/>
</dbReference>
<keyword evidence="1 3" id="KW-0378">Hydrolase</keyword>
<keyword evidence="5" id="KW-1133">Transmembrane helix</keyword>
<dbReference type="InterPro" id="IPR001579">
    <property type="entry name" value="Glyco_hydro_18_chit_AS"/>
</dbReference>
<dbReference type="SMART" id="SM00636">
    <property type="entry name" value="Glyco_18"/>
    <property type="match status" value="1"/>
</dbReference>
<dbReference type="Proteomes" id="UP000243579">
    <property type="component" value="Unassembled WGS sequence"/>
</dbReference>
<dbReference type="OrthoDB" id="73875at2759"/>
<proteinExistence type="inferred from homology"/>
<dbReference type="InterPro" id="IPR017853">
    <property type="entry name" value="GH"/>
</dbReference>
<dbReference type="SUPFAM" id="SSF51445">
    <property type="entry name" value="(Trans)glycosidases"/>
    <property type="match status" value="1"/>
</dbReference>
<evidence type="ECO:0000256" key="3">
    <source>
        <dbReference type="RuleBase" id="RU000489"/>
    </source>
</evidence>
<dbReference type="InterPro" id="IPR001223">
    <property type="entry name" value="Glyco_hydro18_cat"/>
</dbReference>
<evidence type="ECO:0000259" key="6">
    <source>
        <dbReference type="PROSITE" id="PS51910"/>
    </source>
</evidence>
<sequence>MGKCHWWPLFAAAVVITGGAFIITYFTHTGIFAESSQSSNSTTPSSKPTKNATCSTRGYYANSKNDCVACPVPTKTFAVFWQTYTDGCLDFIKTDAFKYITHVYWGFALINNQTGAVSQSFQGNDATLQTKCVKQYASIGGQTMRTNFLALNTPAKIATFGETAAKLVQKFGFDGIDIDDESGNVLAGGDWKTTASTNVEAYLTSLRSNLDALPRKAQEPAYGVTWDEFFTSLDPTCNTATGDYQRCYDPKITPLVDQVNIMAYNAETAATYDNLLMTTVPTAWTAVIPATKLVMGGCVGTPTDQGACSYGATPTGKQLAAYAADGATKYGGTMLWTGSTDIELSNGANIINMGKAGSYGFALS</sequence>
<evidence type="ECO:0000256" key="1">
    <source>
        <dbReference type="ARBA" id="ARBA00022801"/>
    </source>
</evidence>
<dbReference type="STRING" id="1202772.A0A1V9ZED2"/>
<keyword evidence="5" id="KW-0812">Transmembrane</keyword>